<dbReference type="RefSeq" id="WP_115151679.1">
    <property type="nucleotide sequence ID" value="NZ_UGPP01000001.1"/>
</dbReference>
<organism evidence="1 2">
    <name type="scientific">Megamonas hypermegale</name>
    <dbReference type="NCBI Taxonomy" id="158847"/>
    <lineage>
        <taxon>Bacteria</taxon>
        <taxon>Bacillati</taxon>
        <taxon>Bacillota</taxon>
        <taxon>Negativicutes</taxon>
        <taxon>Selenomonadales</taxon>
        <taxon>Selenomonadaceae</taxon>
        <taxon>Megamonas</taxon>
    </lineage>
</organism>
<sequence>MLQKEYLIKFNQDGSRENTYANLVHYNVKIDENNIETITNIVDNFDYQKCLDEGYEWVSNDDYQKLIGNYDGQEYIKTKNGFIPKPPYEPTLEELKKNKIKQAGELFAQKRDAIRWIKVDDVNIYGFDCSSEDITNFTAAYIGLTNNLTKNNTIFYKVWLTKDTKGIVSLNIDQMTTVYNTVRNSQFENYTWYEDIKNKINNCNTKEELQSIIIE</sequence>
<evidence type="ECO:0008006" key="3">
    <source>
        <dbReference type="Google" id="ProtNLM"/>
    </source>
</evidence>
<evidence type="ECO:0000313" key="2">
    <source>
        <dbReference type="Proteomes" id="UP000255234"/>
    </source>
</evidence>
<accession>A0A378NSH9</accession>
<dbReference type="Proteomes" id="UP000255234">
    <property type="component" value="Unassembled WGS sequence"/>
</dbReference>
<dbReference type="AlphaFoldDB" id="A0A378NSH9"/>
<evidence type="ECO:0000313" key="1">
    <source>
        <dbReference type="EMBL" id="STY71321.1"/>
    </source>
</evidence>
<proteinExistence type="predicted"/>
<gene>
    <name evidence="1" type="ORF">NCTC10571_01477</name>
</gene>
<dbReference type="EMBL" id="UGPP01000001">
    <property type="protein sequence ID" value="STY71321.1"/>
    <property type="molecule type" value="Genomic_DNA"/>
</dbReference>
<protein>
    <recommendedName>
        <fullName evidence="3">DUF4376 domain-containing protein</fullName>
    </recommendedName>
</protein>
<reference evidence="1 2" key="1">
    <citation type="submission" date="2018-06" db="EMBL/GenBank/DDBJ databases">
        <authorList>
            <consortium name="Pathogen Informatics"/>
            <person name="Doyle S."/>
        </authorList>
    </citation>
    <scope>NUCLEOTIDE SEQUENCE [LARGE SCALE GENOMIC DNA]</scope>
    <source>
        <strain evidence="1 2">NCTC10571</strain>
    </source>
</reference>
<name>A0A378NSH9_9FIRM</name>